<comment type="function">
    <text evidence="9">Synthesizes selenophosphate from selenide and ATP.</text>
</comment>
<dbReference type="NCBIfam" id="NF002098">
    <property type="entry name" value="PRK00943.1"/>
    <property type="match status" value="1"/>
</dbReference>
<dbReference type="CDD" id="cd02195">
    <property type="entry name" value="SelD"/>
    <property type="match status" value="1"/>
</dbReference>
<dbReference type="InterPro" id="IPR010918">
    <property type="entry name" value="PurM-like_C_dom"/>
</dbReference>
<evidence type="ECO:0000256" key="7">
    <source>
        <dbReference type="ARBA" id="ARBA00022842"/>
    </source>
</evidence>
<dbReference type="EMBL" id="DTLI01000120">
    <property type="protein sequence ID" value="HHS52128.1"/>
    <property type="molecule type" value="Genomic_DNA"/>
</dbReference>
<evidence type="ECO:0000256" key="6">
    <source>
        <dbReference type="ARBA" id="ARBA00022840"/>
    </source>
</evidence>
<dbReference type="HAMAP" id="MF_00625">
    <property type="entry name" value="SelD"/>
    <property type="match status" value="1"/>
</dbReference>
<evidence type="ECO:0000259" key="10">
    <source>
        <dbReference type="Pfam" id="PF00586"/>
    </source>
</evidence>
<dbReference type="GO" id="GO:0004756">
    <property type="term" value="F:selenide, water dikinase activity"/>
    <property type="evidence" value="ECO:0007669"/>
    <property type="project" value="UniProtKB-UniRule"/>
</dbReference>
<feature type="domain" description="PurM-like C-terminal" evidence="11">
    <location>
        <begin position="167"/>
        <end position="341"/>
    </location>
</feature>
<evidence type="ECO:0000256" key="9">
    <source>
        <dbReference type="HAMAP-Rule" id="MF_00625"/>
    </source>
</evidence>
<accession>A0A7C6A910</accession>
<evidence type="ECO:0000256" key="2">
    <source>
        <dbReference type="ARBA" id="ARBA00022679"/>
    </source>
</evidence>
<dbReference type="GO" id="GO:0005737">
    <property type="term" value="C:cytoplasm"/>
    <property type="evidence" value="ECO:0007669"/>
    <property type="project" value="TreeGrafter"/>
</dbReference>
<dbReference type="PANTHER" id="PTHR10256:SF0">
    <property type="entry name" value="INACTIVE SELENIDE, WATER DIKINASE-LIKE PROTEIN-RELATED"/>
    <property type="match status" value="1"/>
</dbReference>
<dbReference type="NCBIfam" id="TIGR00476">
    <property type="entry name" value="selD"/>
    <property type="match status" value="1"/>
</dbReference>
<dbReference type="GO" id="GO:0016260">
    <property type="term" value="P:selenocysteine biosynthetic process"/>
    <property type="evidence" value="ECO:0007669"/>
    <property type="project" value="InterPro"/>
</dbReference>
<name>A0A7C6A910_UNCW3</name>
<keyword evidence="3 9" id="KW-0479">Metal-binding</keyword>
<dbReference type="SUPFAM" id="SSF56042">
    <property type="entry name" value="PurM C-terminal domain-like"/>
    <property type="match status" value="1"/>
</dbReference>
<dbReference type="InterPro" id="IPR004536">
    <property type="entry name" value="SPS/SelD"/>
</dbReference>
<comment type="catalytic activity">
    <reaction evidence="9">
        <text>hydrogenselenide + ATP + H2O = selenophosphate + AMP + phosphate + 2 H(+)</text>
        <dbReference type="Rhea" id="RHEA:18737"/>
        <dbReference type="ChEBI" id="CHEBI:15377"/>
        <dbReference type="ChEBI" id="CHEBI:15378"/>
        <dbReference type="ChEBI" id="CHEBI:16144"/>
        <dbReference type="ChEBI" id="CHEBI:29317"/>
        <dbReference type="ChEBI" id="CHEBI:30616"/>
        <dbReference type="ChEBI" id="CHEBI:43474"/>
        <dbReference type="ChEBI" id="CHEBI:456215"/>
        <dbReference type="EC" id="2.7.9.3"/>
    </reaction>
</comment>
<feature type="binding site" evidence="9">
    <location>
        <position position="224"/>
    </location>
    <ligand>
        <name>Mg(2+)</name>
        <dbReference type="ChEBI" id="CHEBI:18420"/>
    </ligand>
</feature>
<feature type="active site" evidence="9">
    <location>
        <position position="15"/>
    </location>
</feature>
<proteinExistence type="inferred from homology"/>
<dbReference type="InterPro" id="IPR036921">
    <property type="entry name" value="PurM-like_N_sf"/>
</dbReference>
<dbReference type="PIRSF" id="PIRSF036407">
    <property type="entry name" value="Selenphspht_syn"/>
    <property type="match status" value="1"/>
</dbReference>
<protein>
    <recommendedName>
        <fullName evidence="9">Selenide, water dikinase</fullName>
        <ecNumber evidence="9">2.7.9.3</ecNumber>
    </recommendedName>
    <alternativeName>
        <fullName evidence="9">Selenium donor protein</fullName>
    </alternativeName>
    <alternativeName>
        <fullName evidence="9">Selenophosphate synthase</fullName>
    </alternativeName>
</protein>
<keyword evidence="5 9" id="KW-0418">Kinase</keyword>
<keyword evidence="7 9" id="KW-0460">Magnesium</keyword>
<reference evidence="12" key="1">
    <citation type="journal article" date="2020" name="mSystems">
        <title>Genome- and Community-Level Interaction Insights into Carbon Utilization and Element Cycling Functions of Hydrothermarchaeota in Hydrothermal Sediment.</title>
        <authorList>
            <person name="Zhou Z."/>
            <person name="Liu Y."/>
            <person name="Xu W."/>
            <person name="Pan J."/>
            <person name="Luo Z.H."/>
            <person name="Li M."/>
        </authorList>
    </citation>
    <scope>NUCLEOTIDE SEQUENCE [LARGE SCALE GENOMIC DNA]</scope>
    <source>
        <strain evidence="12">SpSt-876</strain>
    </source>
</reference>
<evidence type="ECO:0000256" key="3">
    <source>
        <dbReference type="ARBA" id="ARBA00022723"/>
    </source>
</evidence>
<evidence type="ECO:0000256" key="8">
    <source>
        <dbReference type="ARBA" id="ARBA00023266"/>
    </source>
</evidence>
<dbReference type="Gene3D" id="3.30.1330.10">
    <property type="entry name" value="PurM-like, N-terminal domain"/>
    <property type="match status" value="1"/>
</dbReference>
<evidence type="ECO:0000259" key="11">
    <source>
        <dbReference type="Pfam" id="PF02769"/>
    </source>
</evidence>
<dbReference type="Pfam" id="PF00586">
    <property type="entry name" value="AIRS"/>
    <property type="match status" value="1"/>
</dbReference>
<comment type="caution">
    <text evidence="9">Lacks conserved residue(s) required for the propagation of feature annotation.</text>
</comment>
<feature type="binding site" description="in other chain" evidence="9">
    <location>
        <position position="18"/>
    </location>
    <ligand>
        <name>ATP</name>
        <dbReference type="ChEBI" id="CHEBI:30616"/>
        <note>ligand shared between dimeric partners</note>
    </ligand>
</feature>
<evidence type="ECO:0000256" key="4">
    <source>
        <dbReference type="ARBA" id="ARBA00022741"/>
    </source>
</evidence>
<dbReference type="InterPro" id="IPR016188">
    <property type="entry name" value="PurM-like_N"/>
</dbReference>
<keyword evidence="4 9" id="KW-0547">Nucleotide-binding</keyword>
<feature type="binding site" evidence="9">
    <location>
        <begin position="136"/>
        <end position="138"/>
    </location>
    <ligand>
        <name>ATP</name>
        <dbReference type="ChEBI" id="CHEBI:30616"/>
        <note>ligand shared between dimeric partners</note>
    </ligand>
</feature>
<dbReference type="Gene3D" id="3.90.650.10">
    <property type="entry name" value="PurM-like C-terminal domain"/>
    <property type="match status" value="1"/>
</dbReference>
<dbReference type="InterPro" id="IPR036676">
    <property type="entry name" value="PurM-like_C_sf"/>
</dbReference>
<keyword evidence="2 9" id="KW-0808">Transferase</keyword>
<evidence type="ECO:0000313" key="12">
    <source>
        <dbReference type="EMBL" id="HHS52128.1"/>
    </source>
</evidence>
<feature type="site" description="Important for catalytic activity" evidence="9">
    <location>
        <position position="18"/>
    </location>
</feature>
<organism evidence="12">
    <name type="scientific">candidate division WOR-3 bacterium</name>
    <dbReference type="NCBI Taxonomy" id="2052148"/>
    <lineage>
        <taxon>Bacteria</taxon>
        <taxon>Bacteria division WOR-3</taxon>
    </lineage>
</organism>
<feature type="binding site" evidence="9">
    <location>
        <position position="48"/>
    </location>
    <ligand>
        <name>Mg(2+)</name>
        <dbReference type="ChEBI" id="CHEBI:18420"/>
    </ligand>
</feature>
<comment type="cofactor">
    <cofactor evidence="9">
        <name>Mg(2+)</name>
        <dbReference type="ChEBI" id="CHEBI:18420"/>
    </cofactor>
    <text evidence="9">Binds 1 Mg(2+) ion per monomer.</text>
</comment>
<evidence type="ECO:0000256" key="5">
    <source>
        <dbReference type="ARBA" id="ARBA00022777"/>
    </source>
</evidence>
<keyword evidence="8 9" id="KW-0711">Selenium</keyword>
<comment type="subunit">
    <text evidence="9">Homodimer.</text>
</comment>
<dbReference type="Pfam" id="PF02769">
    <property type="entry name" value="AIRS_C"/>
    <property type="match status" value="1"/>
</dbReference>
<feature type="binding site" evidence="9">
    <location>
        <position position="88"/>
    </location>
    <ligand>
        <name>Mg(2+)</name>
        <dbReference type="ChEBI" id="CHEBI:18420"/>
    </ligand>
</feature>
<comment type="caution">
    <text evidence="12">The sequence shown here is derived from an EMBL/GenBank/DDBJ whole genome shotgun (WGS) entry which is preliminary data.</text>
</comment>
<dbReference type="InterPro" id="IPR023061">
    <property type="entry name" value="SelD_I"/>
</dbReference>
<evidence type="ECO:0000256" key="1">
    <source>
        <dbReference type="ARBA" id="ARBA00008026"/>
    </source>
</evidence>
<sequence length="344" mass="37120">MPRIRLTTYAKAAGCAAKACQKDLIHLLDRLPKFANPNLLFGYDAMSDAGVYALDEEWAIVQTVDVLTPIADDPYTFGSIAAANSLSDIYAMGAKPLTALNILSFPPNEIRPVVLREIIRGGSDKVKEASAVILGGHTIRDSEIKYGLAVTGIVKKNEIISNQNAQIGDVLVLTKPIGTGIIATALKQKAAPKRVVDIANKSMRKLNKTASILMKRLKANAATDVTGYGLLGHALNLAKASRVGLAIFAQTVPILPGARQLVQRGFFAGGSIDSFEFVKPYVKFGSNIDEITQKLLCDAQTSGGLLITINQNRVDKFIQLLHQNKIKDAKIIGKVIKEKVIYVN</sequence>
<dbReference type="GO" id="GO:0000287">
    <property type="term" value="F:magnesium ion binding"/>
    <property type="evidence" value="ECO:0007669"/>
    <property type="project" value="UniProtKB-UniRule"/>
</dbReference>
<dbReference type="EC" id="2.7.9.3" evidence="9"/>
<feature type="domain" description="PurM-like N-terminal" evidence="10">
    <location>
        <begin position="47"/>
        <end position="154"/>
    </location>
</feature>
<dbReference type="GO" id="GO:0005524">
    <property type="term" value="F:ATP binding"/>
    <property type="evidence" value="ECO:0007669"/>
    <property type="project" value="UniProtKB-UniRule"/>
</dbReference>
<comment type="similarity">
    <text evidence="1 9">Belongs to the selenophosphate synthase 1 family. Class I subfamily.</text>
</comment>
<feature type="binding site" description="in other chain" evidence="9">
    <location>
        <position position="65"/>
    </location>
    <ligand>
        <name>ATP</name>
        <dbReference type="ChEBI" id="CHEBI:30616"/>
        <note>ligand shared between dimeric partners</note>
    </ligand>
</feature>
<feature type="binding site" description="in other chain" evidence="9">
    <location>
        <position position="88"/>
    </location>
    <ligand>
        <name>ATP</name>
        <dbReference type="ChEBI" id="CHEBI:30616"/>
        <note>ligand shared between dimeric partners</note>
    </ligand>
</feature>
<keyword evidence="6 9" id="KW-0067">ATP-binding</keyword>
<dbReference type="AlphaFoldDB" id="A0A7C6A910"/>
<dbReference type="SUPFAM" id="SSF55326">
    <property type="entry name" value="PurM N-terminal domain-like"/>
    <property type="match status" value="1"/>
</dbReference>
<dbReference type="FunFam" id="3.30.1330.10:FF:000003">
    <property type="entry name" value="Selenide, water dikinase"/>
    <property type="match status" value="1"/>
</dbReference>
<dbReference type="PANTHER" id="PTHR10256">
    <property type="entry name" value="SELENIDE, WATER DIKINASE"/>
    <property type="match status" value="1"/>
</dbReference>
<gene>
    <name evidence="9 12" type="primary">selD</name>
    <name evidence="12" type="ORF">ENW73_04590</name>
</gene>